<comment type="similarity">
    <text evidence="2">Belongs to the NFX1 family.</text>
</comment>
<evidence type="ECO:0000256" key="9">
    <source>
        <dbReference type="ARBA" id="ARBA00023242"/>
    </source>
</evidence>
<evidence type="ECO:0000259" key="11">
    <source>
        <dbReference type="SMART" id="SM00438"/>
    </source>
</evidence>
<evidence type="ECO:0000256" key="5">
    <source>
        <dbReference type="ARBA" id="ARBA00022771"/>
    </source>
</evidence>
<protein>
    <recommendedName>
        <fullName evidence="11">NF-X1-type domain-containing protein</fullName>
    </recommendedName>
</protein>
<evidence type="ECO:0000256" key="2">
    <source>
        <dbReference type="ARBA" id="ARBA00007269"/>
    </source>
</evidence>
<dbReference type="PANTHER" id="PTHR12360">
    <property type="entry name" value="NUCLEAR TRANSCRIPTION FACTOR, X-BOX BINDING 1 NFX1"/>
    <property type="match status" value="1"/>
</dbReference>
<dbReference type="GO" id="GO:0008270">
    <property type="term" value="F:zinc ion binding"/>
    <property type="evidence" value="ECO:0007669"/>
    <property type="project" value="UniProtKB-KW"/>
</dbReference>
<feature type="domain" description="NF-X1-type" evidence="11">
    <location>
        <begin position="711"/>
        <end position="730"/>
    </location>
</feature>
<dbReference type="GO" id="GO:0000977">
    <property type="term" value="F:RNA polymerase II transcription regulatory region sequence-specific DNA binding"/>
    <property type="evidence" value="ECO:0007669"/>
    <property type="project" value="TreeGrafter"/>
</dbReference>
<name>A0A9P6E0G6_9AGAM</name>
<comment type="subcellular location">
    <subcellularLocation>
        <location evidence="1">Nucleus</location>
    </subcellularLocation>
</comment>
<keyword evidence="3" id="KW-0479">Metal-binding</keyword>
<feature type="compositionally biased region" description="Polar residues" evidence="10">
    <location>
        <begin position="65"/>
        <end position="74"/>
    </location>
</feature>
<dbReference type="OrthoDB" id="6512771at2759"/>
<feature type="domain" description="NF-X1-type" evidence="11">
    <location>
        <begin position="656"/>
        <end position="676"/>
    </location>
</feature>
<dbReference type="SMART" id="SM00438">
    <property type="entry name" value="ZnF_NFX"/>
    <property type="match status" value="9"/>
</dbReference>
<dbReference type="InterPro" id="IPR034078">
    <property type="entry name" value="NFX1_fam"/>
</dbReference>
<dbReference type="Pfam" id="PF01422">
    <property type="entry name" value="zf-NF-X1"/>
    <property type="match status" value="7"/>
</dbReference>
<keyword evidence="4" id="KW-0677">Repeat</keyword>
<comment type="caution">
    <text evidence="12">The sequence shown here is derived from an EMBL/GenBank/DDBJ whole genome shotgun (WGS) entry which is preliminary data.</text>
</comment>
<keyword evidence="5" id="KW-0863">Zinc-finger</keyword>
<sequence>MSVQAETALFSPADAAQSPGSSLGASIPHHRQRTRNRLPKKPSLSNQIHPSQGDAGPGGVAASTLGPQDGNSRASEGLAAPGTTSGRPRRERAKNPSNPVVPSNSDGTPDKAGGNPRDSDNSRRGPRPQHFRRNFGTRLTTEGASGSNATLGRTSIAPISTADLDLTSRLIHSFTHKADALDCPICFNSIHPAQPIWSCSLSETVDTCCWTTFHLKCVRSWAQKSTKETRDAYRARNEDREGEWRCPGCQTKRHEVPQSYKCFCGRVEDPKAGRLATPHSCAENCMRPRSCEHPCSMLCHPGPCPPCLLSVEQQCYCGQEILVMRCTRLHSSLEQRLTCGRTCNKLLPCGKHTCQRECHPGECGECGETERVRCYCGKDTKTVKCGDGDAKISLIFEDGRPQEWEGRFQCENLCERLFACSIHTCSKTCHPPSPIPAICPRDPSVVNTCPCGKQTIESFGNGHRTKCTDDIPLCTSTCGKVHATCSHGCLSTCHSGPCKPCTVPISVSCRCGETVRYISCSARRLALEAGQGEILCHTKCTGMRHCGRHTCVRVCCPLAGQQRKIGKGKKRVFDPSALQVEDLEGWHACDLTCNKQLACGNHLCSESDHRGPCPPCLQSTFDEMICNCGRTILEPPVPCGTKIECSYPCVRPPPSCGHTKSPHSCHEDGDCPPCPFLTSKICVCGKTSVSNIRCSQEKVSCGKPCGKLMDCGFHQCDRLCHSGDCGSCAQLCGKPRKLCHPQQHVCVQQCHAPSACPEDEPCRAVVTLHCECGRLQQPATCGACTANPTSRGSGSFQLKCAQECAAAKRSRTLAEAFGIDISTSGGVSRGKLFGVTWPEELMVFFRLNRPFASMVEKALNEFVASIRNFKSFFLICHCRVANLYTRWPRCIE</sequence>
<keyword evidence="8" id="KW-0804">Transcription</keyword>
<feature type="domain" description="NF-X1-type" evidence="11">
    <location>
        <begin position="599"/>
        <end position="618"/>
    </location>
</feature>
<feature type="domain" description="NF-X1-type" evidence="11">
    <location>
        <begin position="420"/>
        <end position="451"/>
    </location>
</feature>
<proteinExistence type="inferred from homology"/>
<evidence type="ECO:0000256" key="7">
    <source>
        <dbReference type="ARBA" id="ARBA00023015"/>
    </source>
</evidence>
<feature type="domain" description="NF-X1-type" evidence="11">
    <location>
        <begin position="291"/>
        <end position="309"/>
    </location>
</feature>
<feature type="compositionally biased region" description="Polar residues" evidence="10">
    <location>
        <begin position="137"/>
        <end position="152"/>
    </location>
</feature>
<dbReference type="GO" id="GO:0000981">
    <property type="term" value="F:DNA-binding transcription factor activity, RNA polymerase II-specific"/>
    <property type="evidence" value="ECO:0007669"/>
    <property type="project" value="TreeGrafter"/>
</dbReference>
<reference evidence="12" key="1">
    <citation type="journal article" date="2020" name="Nat. Commun.">
        <title>Large-scale genome sequencing of mycorrhizal fungi provides insights into the early evolution of symbiotic traits.</title>
        <authorList>
            <person name="Miyauchi S."/>
            <person name="Kiss E."/>
            <person name="Kuo A."/>
            <person name="Drula E."/>
            <person name="Kohler A."/>
            <person name="Sanchez-Garcia M."/>
            <person name="Morin E."/>
            <person name="Andreopoulos B."/>
            <person name="Barry K.W."/>
            <person name="Bonito G."/>
            <person name="Buee M."/>
            <person name="Carver A."/>
            <person name="Chen C."/>
            <person name="Cichocki N."/>
            <person name="Clum A."/>
            <person name="Culley D."/>
            <person name="Crous P.W."/>
            <person name="Fauchery L."/>
            <person name="Girlanda M."/>
            <person name="Hayes R.D."/>
            <person name="Keri Z."/>
            <person name="LaButti K."/>
            <person name="Lipzen A."/>
            <person name="Lombard V."/>
            <person name="Magnuson J."/>
            <person name="Maillard F."/>
            <person name="Murat C."/>
            <person name="Nolan M."/>
            <person name="Ohm R.A."/>
            <person name="Pangilinan J."/>
            <person name="Pereira M.F."/>
            <person name="Perotto S."/>
            <person name="Peter M."/>
            <person name="Pfister S."/>
            <person name="Riley R."/>
            <person name="Sitrit Y."/>
            <person name="Stielow J.B."/>
            <person name="Szollosi G."/>
            <person name="Zifcakova L."/>
            <person name="Stursova M."/>
            <person name="Spatafora J.W."/>
            <person name="Tedersoo L."/>
            <person name="Vaario L.M."/>
            <person name="Yamada A."/>
            <person name="Yan M."/>
            <person name="Wang P."/>
            <person name="Xu J."/>
            <person name="Bruns T."/>
            <person name="Baldrian P."/>
            <person name="Vilgalys R."/>
            <person name="Dunand C."/>
            <person name="Henrissat B."/>
            <person name="Grigoriev I.V."/>
            <person name="Hibbett D."/>
            <person name="Nagy L.G."/>
            <person name="Martin F.M."/>
        </authorList>
    </citation>
    <scope>NUCLEOTIDE SEQUENCE</scope>
    <source>
        <strain evidence="12">UP504</strain>
    </source>
</reference>
<dbReference type="PANTHER" id="PTHR12360:SF12">
    <property type="entry name" value="TRANSCRIPTIONAL REPRESSOR NF-X1"/>
    <property type="match status" value="1"/>
</dbReference>
<dbReference type="InterPro" id="IPR000967">
    <property type="entry name" value="Znf_NFX1"/>
</dbReference>
<evidence type="ECO:0000313" key="12">
    <source>
        <dbReference type="EMBL" id="KAF9517793.1"/>
    </source>
</evidence>
<feature type="domain" description="NF-X1-type" evidence="11">
    <location>
        <begin position="732"/>
        <end position="764"/>
    </location>
</feature>
<keyword evidence="9" id="KW-0539">Nucleus</keyword>
<evidence type="ECO:0000256" key="4">
    <source>
        <dbReference type="ARBA" id="ARBA00022737"/>
    </source>
</evidence>
<dbReference type="Proteomes" id="UP000886523">
    <property type="component" value="Unassembled WGS sequence"/>
</dbReference>
<feature type="compositionally biased region" description="Basic residues" evidence="10">
    <location>
        <begin position="124"/>
        <end position="135"/>
    </location>
</feature>
<feature type="region of interest" description="Disordered" evidence="10">
    <location>
        <begin position="1"/>
        <end position="152"/>
    </location>
</feature>
<feature type="compositionally biased region" description="Basic residues" evidence="10">
    <location>
        <begin position="28"/>
        <end position="40"/>
    </location>
</feature>
<evidence type="ECO:0000313" key="13">
    <source>
        <dbReference type="Proteomes" id="UP000886523"/>
    </source>
</evidence>
<feature type="domain" description="NF-X1-type" evidence="11">
    <location>
        <begin position="349"/>
        <end position="368"/>
    </location>
</feature>
<evidence type="ECO:0000256" key="10">
    <source>
        <dbReference type="SAM" id="MobiDB-lite"/>
    </source>
</evidence>
<evidence type="ECO:0000256" key="8">
    <source>
        <dbReference type="ARBA" id="ARBA00023163"/>
    </source>
</evidence>
<dbReference type="GO" id="GO:0000122">
    <property type="term" value="P:negative regulation of transcription by RNA polymerase II"/>
    <property type="evidence" value="ECO:0007669"/>
    <property type="project" value="TreeGrafter"/>
</dbReference>
<dbReference type="AlphaFoldDB" id="A0A9P6E0G6"/>
<keyword evidence="7" id="KW-0805">Transcription regulation</keyword>
<feature type="domain" description="NF-X1-type" evidence="11">
    <location>
        <begin position="485"/>
        <end position="503"/>
    </location>
</feature>
<dbReference type="GO" id="GO:0005634">
    <property type="term" value="C:nucleus"/>
    <property type="evidence" value="ECO:0007669"/>
    <property type="project" value="UniProtKB-SubCell"/>
</dbReference>
<organism evidence="12 13">
    <name type="scientific">Hydnum rufescens UP504</name>
    <dbReference type="NCBI Taxonomy" id="1448309"/>
    <lineage>
        <taxon>Eukaryota</taxon>
        <taxon>Fungi</taxon>
        <taxon>Dikarya</taxon>
        <taxon>Basidiomycota</taxon>
        <taxon>Agaricomycotina</taxon>
        <taxon>Agaricomycetes</taxon>
        <taxon>Cantharellales</taxon>
        <taxon>Hydnaceae</taxon>
        <taxon>Hydnum</taxon>
    </lineage>
</organism>
<evidence type="ECO:0000256" key="6">
    <source>
        <dbReference type="ARBA" id="ARBA00022833"/>
    </source>
</evidence>
<dbReference type="EMBL" id="MU128929">
    <property type="protein sequence ID" value="KAF9517793.1"/>
    <property type="molecule type" value="Genomic_DNA"/>
</dbReference>
<feature type="compositionally biased region" description="Polar residues" evidence="10">
    <location>
        <begin position="95"/>
        <end position="107"/>
    </location>
</feature>
<keyword evidence="13" id="KW-1185">Reference proteome</keyword>
<dbReference type="CDD" id="cd06008">
    <property type="entry name" value="NF-X1-zinc-finger"/>
    <property type="match status" value="5"/>
</dbReference>
<feature type="domain" description="NF-X1-type" evidence="11">
    <location>
        <begin position="546"/>
        <end position="564"/>
    </location>
</feature>
<evidence type="ECO:0000256" key="1">
    <source>
        <dbReference type="ARBA" id="ARBA00004123"/>
    </source>
</evidence>
<evidence type="ECO:0000256" key="3">
    <source>
        <dbReference type="ARBA" id="ARBA00022723"/>
    </source>
</evidence>
<accession>A0A9P6E0G6</accession>
<gene>
    <name evidence="12" type="ORF">BS47DRAFT_442715</name>
</gene>
<keyword evidence="6" id="KW-0862">Zinc</keyword>